<protein>
    <submittedName>
        <fullName evidence="1">Uncharacterized protein</fullName>
    </submittedName>
</protein>
<evidence type="ECO:0000313" key="2">
    <source>
        <dbReference type="Proteomes" id="UP000078540"/>
    </source>
</evidence>
<gene>
    <name evidence="1" type="ORF">ALC53_11179</name>
</gene>
<reference evidence="1 2" key="1">
    <citation type="submission" date="2015-09" db="EMBL/GenBank/DDBJ databases">
        <title>Atta colombica WGS genome.</title>
        <authorList>
            <person name="Nygaard S."/>
            <person name="Hu H."/>
            <person name="Boomsma J."/>
            <person name="Zhang G."/>
        </authorList>
    </citation>
    <scope>NUCLEOTIDE SEQUENCE [LARGE SCALE GENOMIC DNA]</scope>
    <source>
        <strain evidence="1">Treedump-2</strain>
        <tissue evidence="1">Whole body</tissue>
    </source>
</reference>
<name>A0A195B2U9_9HYME</name>
<evidence type="ECO:0000313" key="1">
    <source>
        <dbReference type="EMBL" id="KYM78524.1"/>
    </source>
</evidence>
<accession>A0A195B2U9</accession>
<sequence length="114" mass="13012">MSGRINGFRSGDRRGFSSCWEGDETGCRVINTTSSLEHAIYLTPILVHQGDLARCLYKSVSRQSEGCQIRGVHITVVSQQLVQQRKRMSDEMDDFHARRLTILQYTKLHDLNSL</sequence>
<dbReference type="AlphaFoldDB" id="A0A195B2U9"/>
<keyword evidence="2" id="KW-1185">Reference proteome</keyword>
<dbReference type="EMBL" id="KQ976662">
    <property type="protein sequence ID" value="KYM78524.1"/>
    <property type="molecule type" value="Genomic_DNA"/>
</dbReference>
<dbReference type="Proteomes" id="UP000078540">
    <property type="component" value="Unassembled WGS sequence"/>
</dbReference>
<organism evidence="1 2">
    <name type="scientific">Atta colombica</name>
    <dbReference type="NCBI Taxonomy" id="520822"/>
    <lineage>
        <taxon>Eukaryota</taxon>
        <taxon>Metazoa</taxon>
        <taxon>Ecdysozoa</taxon>
        <taxon>Arthropoda</taxon>
        <taxon>Hexapoda</taxon>
        <taxon>Insecta</taxon>
        <taxon>Pterygota</taxon>
        <taxon>Neoptera</taxon>
        <taxon>Endopterygota</taxon>
        <taxon>Hymenoptera</taxon>
        <taxon>Apocrita</taxon>
        <taxon>Aculeata</taxon>
        <taxon>Formicoidea</taxon>
        <taxon>Formicidae</taxon>
        <taxon>Myrmicinae</taxon>
        <taxon>Atta</taxon>
    </lineage>
</organism>
<proteinExistence type="predicted"/>